<dbReference type="Gene3D" id="3.10.490.10">
    <property type="entry name" value="Gamma-glutamyl cyclotransferase-like"/>
    <property type="match status" value="1"/>
</dbReference>
<dbReference type="AlphaFoldDB" id="A0A067MTY0"/>
<evidence type="ECO:0000313" key="5">
    <source>
        <dbReference type="EMBL" id="KDQ18165.1"/>
    </source>
</evidence>
<comment type="similarity">
    <text evidence="1">Belongs to the gamma-glutamylcyclotransferase family.</text>
</comment>
<evidence type="ECO:0000313" key="6">
    <source>
        <dbReference type="Proteomes" id="UP000027195"/>
    </source>
</evidence>
<keyword evidence="2" id="KW-0808">Transferase</keyword>
<dbReference type="Pfam" id="PF06094">
    <property type="entry name" value="GGACT"/>
    <property type="match status" value="1"/>
</dbReference>
<sequence>MIDNTATIIDDTPAFFYGTLMHPSILKHVLVDDGAHIHICGAILPGYSRRQVLEVSFPAIIPWPEAVRHFGNEETIPQEEQCVRGTLVYGLTDEDRELLDDFENGMYSRERVAVHALGPSQTLKEWADSPDSNIRLPNADVTMEDGLKVPSCEADTYVWCDSISQLSRQYWYEDYLKENLGRWI</sequence>
<dbReference type="InParanoid" id="A0A067MTY0"/>
<dbReference type="HOGENOM" id="CLU_093936_1_0_1"/>
<evidence type="ECO:0000256" key="3">
    <source>
        <dbReference type="ARBA" id="ARBA00030602"/>
    </source>
</evidence>
<dbReference type="CDD" id="cd06661">
    <property type="entry name" value="GGCT_like"/>
    <property type="match status" value="1"/>
</dbReference>
<accession>A0A067MTY0</accession>
<dbReference type="InterPro" id="IPR045038">
    <property type="entry name" value="AIG2-like"/>
</dbReference>
<dbReference type="PANTHER" id="PTHR31544:SF2">
    <property type="entry name" value="AIG2-LIKE PROTEIN D"/>
    <property type="match status" value="1"/>
</dbReference>
<evidence type="ECO:0000259" key="4">
    <source>
        <dbReference type="Pfam" id="PF06094"/>
    </source>
</evidence>
<proteinExistence type="inferred from homology"/>
<dbReference type="InterPro" id="IPR013024">
    <property type="entry name" value="GGCT-like"/>
</dbReference>
<evidence type="ECO:0000256" key="1">
    <source>
        <dbReference type="ARBA" id="ARBA00008861"/>
    </source>
</evidence>
<dbReference type="SUPFAM" id="SSF110857">
    <property type="entry name" value="Gamma-glutamyl cyclotransferase-like"/>
    <property type="match status" value="1"/>
</dbReference>
<dbReference type="InterPro" id="IPR009288">
    <property type="entry name" value="AIG2-like_dom"/>
</dbReference>
<dbReference type="Proteomes" id="UP000027195">
    <property type="component" value="Unassembled WGS sequence"/>
</dbReference>
<dbReference type="PANTHER" id="PTHR31544">
    <property type="entry name" value="AIG2-LIKE PROTEIN D"/>
    <property type="match status" value="1"/>
</dbReference>
<name>A0A067MTY0_BOTB1</name>
<reference evidence="6" key="1">
    <citation type="journal article" date="2014" name="Proc. Natl. Acad. Sci. U.S.A.">
        <title>Extensive sampling of basidiomycete genomes demonstrates inadequacy of the white-rot/brown-rot paradigm for wood decay fungi.</title>
        <authorList>
            <person name="Riley R."/>
            <person name="Salamov A.A."/>
            <person name="Brown D.W."/>
            <person name="Nagy L.G."/>
            <person name="Floudas D."/>
            <person name="Held B.W."/>
            <person name="Levasseur A."/>
            <person name="Lombard V."/>
            <person name="Morin E."/>
            <person name="Otillar R."/>
            <person name="Lindquist E.A."/>
            <person name="Sun H."/>
            <person name="LaButti K.M."/>
            <person name="Schmutz J."/>
            <person name="Jabbour D."/>
            <person name="Luo H."/>
            <person name="Baker S.E."/>
            <person name="Pisabarro A.G."/>
            <person name="Walton J.D."/>
            <person name="Blanchette R.A."/>
            <person name="Henrissat B."/>
            <person name="Martin F."/>
            <person name="Cullen D."/>
            <person name="Hibbett D.S."/>
            <person name="Grigoriev I.V."/>
        </authorList>
    </citation>
    <scope>NUCLEOTIDE SEQUENCE [LARGE SCALE GENOMIC DNA]</scope>
    <source>
        <strain evidence="6">FD-172 SS1</strain>
    </source>
</reference>
<dbReference type="OrthoDB" id="1044435at2759"/>
<keyword evidence="6" id="KW-1185">Reference proteome</keyword>
<dbReference type="EMBL" id="KL198022">
    <property type="protein sequence ID" value="KDQ18165.1"/>
    <property type="molecule type" value="Genomic_DNA"/>
</dbReference>
<gene>
    <name evidence="5" type="ORF">BOTBODRAFT_552111</name>
</gene>
<protein>
    <recommendedName>
        <fullName evidence="3">Putative gamma-glutamylcyclotransferase</fullName>
    </recommendedName>
</protein>
<dbReference type="GO" id="GO:0016740">
    <property type="term" value="F:transferase activity"/>
    <property type="evidence" value="ECO:0007669"/>
    <property type="project" value="UniProtKB-KW"/>
</dbReference>
<organism evidence="5 6">
    <name type="scientific">Botryobasidium botryosum (strain FD-172 SS1)</name>
    <dbReference type="NCBI Taxonomy" id="930990"/>
    <lineage>
        <taxon>Eukaryota</taxon>
        <taxon>Fungi</taxon>
        <taxon>Dikarya</taxon>
        <taxon>Basidiomycota</taxon>
        <taxon>Agaricomycotina</taxon>
        <taxon>Agaricomycetes</taxon>
        <taxon>Cantharellales</taxon>
        <taxon>Botryobasidiaceae</taxon>
        <taxon>Botryobasidium</taxon>
    </lineage>
</organism>
<feature type="domain" description="Gamma-glutamylcyclotransferase AIG2-like" evidence="4">
    <location>
        <begin position="15"/>
        <end position="125"/>
    </location>
</feature>
<evidence type="ECO:0000256" key="2">
    <source>
        <dbReference type="ARBA" id="ARBA00022679"/>
    </source>
</evidence>
<dbReference type="InterPro" id="IPR036568">
    <property type="entry name" value="GGCT-like_sf"/>
</dbReference>